<sequence length="265" mass="29109">MKYFLALFFGGSITLLCACNSRNSELPVFDKQQFTYAGENRCDTVKNSGVDVAVSYVLLKDDSDGARNINDSLRQLAVSSLTGWLDSATIASNPQAQTDLAKAAALFAADYETVRKDMGSLGGCWEVKTAADTLHVGVKALTVKFETFAYTGGAHPNTNLSLYNFDRKTGRLLMLSDLVADTTALLSVVEKAFRKQQALSPQNNLEEQGYFLRDGHFFLPANVGMSSTGMLFYYNPYEIAAYAVGPIQVTIPYEQLNGILREDWL</sequence>
<dbReference type="EMBL" id="OCNH01000001">
    <property type="protein sequence ID" value="SOD79654.1"/>
    <property type="molecule type" value="Genomic_DNA"/>
</dbReference>
<organism evidence="2 3">
    <name type="scientific">Spirosoma fluviale</name>
    <dbReference type="NCBI Taxonomy" id="1597977"/>
    <lineage>
        <taxon>Bacteria</taxon>
        <taxon>Pseudomonadati</taxon>
        <taxon>Bacteroidota</taxon>
        <taxon>Cytophagia</taxon>
        <taxon>Cytophagales</taxon>
        <taxon>Cytophagaceae</taxon>
        <taxon>Spirosoma</taxon>
    </lineage>
</organism>
<dbReference type="PROSITE" id="PS51257">
    <property type="entry name" value="PROKAR_LIPOPROTEIN"/>
    <property type="match status" value="1"/>
</dbReference>
<evidence type="ECO:0000313" key="3">
    <source>
        <dbReference type="Proteomes" id="UP000219452"/>
    </source>
</evidence>
<proteinExistence type="predicted"/>
<dbReference type="InterPro" id="IPR021729">
    <property type="entry name" value="DUF3298"/>
</dbReference>
<dbReference type="RefSeq" id="WP_097124704.1">
    <property type="nucleotide sequence ID" value="NZ_OCNH01000001.1"/>
</dbReference>
<name>A0A286F9Y6_9BACT</name>
<reference evidence="3" key="1">
    <citation type="submission" date="2017-09" db="EMBL/GenBank/DDBJ databases">
        <authorList>
            <person name="Varghese N."/>
            <person name="Submissions S."/>
        </authorList>
    </citation>
    <scope>NUCLEOTIDE SEQUENCE [LARGE SCALE GENOMIC DNA]</scope>
    <source>
        <strain evidence="3">DSM 29961</strain>
    </source>
</reference>
<dbReference type="Gene3D" id="3.90.640.20">
    <property type="entry name" value="Heat-shock cognate protein, ATPase"/>
    <property type="match status" value="1"/>
</dbReference>
<accession>A0A286F9Y6</accession>
<keyword evidence="3" id="KW-1185">Reference proteome</keyword>
<dbReference type="InterPro" id="IPR037126">
    <property type="entry name" value="PdaC/RsiV-like_sf"/>
</dbReference>
<protein>
    <recommendedName>
        <fullName evidence="1">DUF3298 domain-containing protein</fullName>
    </recommendedName>
</protein>
<dbReference type="Proteomes" id="UP000219452">
    <property type="component" value="Unassembled WGS sequence"/>
</dbReference>
<feature type="domain" description="DUF3298" evidence="1">
    <location>
        <begin position="179"/>
        <end position="254"/>
    </location>
</feature>
<dbReference type="Pfam" id="PF11738">
    <property type="entry name" value="DUF3298"/>
    <property type="match status" value="1"/>
</dbReference>
<gene>
    <name evidence="2" type="ORF">SAMN06269250_1037</name>
</gene>
<dbReference type="Gene3D" id="3.30.565.40">
    <property type="entry name" value="Fervidobacterium nodosum Rt17-B1 like"/>
    <property type="match status" value="1"/>
</dbReference>
<evidence type="ECO:0000313" key="2">
    <source>
        <dbReference type="EMBL" id="SOD79654.1"/>
    </source>
</evidence>
<evidence type="ECO:0000259" key="1">
    <source>
        <dbReference type="Pfam" id="PF11738"/>
    </source>
</evidence>
<dbReference type="AlphaFoldDB" id="A0A286F9Y6"/>
<dbReference type="OrthoDB" id="594879at2"/>